<keyword evidence="3" id="KW-1185">Reference proteome</keyword>
<dbReference type="RefSeq" id="WP_136820012.1">
    <property type="nucleotide sequence ID" value="NZ_BMJX01000002.1"/>
</dbReference>
<organism evidence="2 3">
    <name type="scientific">Sphingobacterium alkalisoli</name>
    <dbReference type="NCBI Taxonomy" id="1874115"/>
    <lineage>
        <taxon>Bacteria</taxon>
        <taxon>Pseudomonadati</taxon>
        <taxon>Bacteroidota</taxon>
        <taxon>Sphingobacteriia</taxon>
        <taxon>Sphingobacteriales</taxon>
        <taxon>Sphingobacteriaceae</taxon>
        <taxon>Sphingobacterium</taxon>
    </lineage>
</organism>
<feature type="compositionally biased region" description="Polar residues" evidence="1">
    <location>
        <begin position="107"/>
        <end position="119"/>
    </location>
</feature>
<evidence type="ECO:0000313" key="3">
    <source>
        <dbReference type="Proteomes" id="UP000309872"/>
    </source>
</evidence>
<dbReference type="EMBL" id="SUKA01000002">
    <property type="protein sequence ID" value="TJY66663.1"/>
    <property type="molecule type" value="Genomic_DNA"/>
</dbReference>
<comment type="caution">
    <text evidence="2">The sequence shown here is derived from an EMBL/GenBank/DDBJ whole genome shotgun (WGS) entry which is preliminary data.</text>
</comment>
<dbReference type="Proteomes" id="UP000309872">
    <property type="component" value="Unassembled WGS sequence"/>
</dbReference>
<sequence length="145" mass="15890">MLPCSKKEEPATELIDEYSYEVECNYCGITYTDISNSTNTVKNNRGKWSYRLEGKIIFELKLSIITTLSIQQTIQAYVLKNKDVVFGNMGYNHATITNNTQKATGTANYGSYQPLSSGNGERMGGSSNGGNTPPTSTVCGVKIIH</sequence>
<protein>
    <submittedName>
        <fullName evidence="2">Uncharacterized protein</fullName>
    </submittedName>
</protein>
<proteinExistence type="predicted"/>
<gene>
    <name evidence="2" type="ORF">FAZ19_07025</name>
</gene>
<dbReference type="AlphaFoldDB" id="A0A4U0H4M7"/>
<accession>A0A4U0H4M7</accession>
<evidence type="ECO:0000256" key="1">
    <source>
        <dbReference type="SAM" id="MobiDB-lite"/>
    </source>
</evidence>
<name>A0A4U0H4M7_9SPHI</name>
<evidence type="ECO:0000313" key="2">
    <source>
        <dbReference type="EMBL" id="TJY66663.1"/>
    </source>
</evidence>
<reference evidence="2 3" key="1">
    <citation type="submission" date="2019-04" db="EMBL/GenBank/DDBJ databases">
        <title>Sphingobacterium olei sp. nov., isolated from oil-contaminated soil.</title>
        <authorList>
            <person name="Liu B."/>
        </authorList>
    </citation>
    <scope>NUCLEOTIDE SEQUENCE [LARGE SCALE GENOMIC DNA]</scope>
    <source>
        <strain evidence="2 3">Y3L14</strain>
    </source>
</reference>
<feature type="region of interest" description="Disordered" evidence="1">
    <location>
        <begin position="107"/>
        <end position="136"/>
    </location>
</feature>
<dbReference type="OrthoDB" id="758741at2"/>